<keyword evidence="1" id="KW-1185">Reference proteome</keyword>
<proteinExistence type="predicted"/>
<dbReference type="KEGG" id="osn:118761255"/>
<organism evidence="1 2">
    <name type="scientific">Octopus sinensis</name>
    <name type="common">East Asian common octopus</name>
    <dbReference type="NCBI Taxonomy" id="2607531"/>
    <lineage>
        <taxon>Eukaryota</taxon>
        <taxon>Metazoa</taxon>
        <taxon>Spiralia</taxon>
        <taxon>Lophotrochozoa</taxon>
        <taxon>Mollusca</taxon>
        <taxon>Cephalopoda</taxon>
        <taxon>Coleoidea</taxon>
        <taxon>Octopodiformes</taxon>
        <taxon>Octopoda</taxon>
        <taxon>Incirrata</taxon>
        <taxon>Octopodidae</taxon>
        <taxon>Octopus</taxon>
    </lineage>
</organism>
<gene>
    <name evidence="2" type="primary">LOC118761255</name>
</gene>
<protein>
    <submittedName>
        <fullName evidence="2">Uncharacterized protein LOC118761255</fullName>
    </submittedName>
</protein>
<dbReference type="RefSeq" id="XP_036354914.1">
    <property type="nucleotide sequence ID" value="XM_036499021.1"/>
</dbReference>
<dbReference type="Proteomes" id="UP000515154">
    <property type="component" value="Unplaced"/>
</dbReference>
<sequence>MAPNSNCRYPCNWVSRPILKNGVYVGCWYVSAYSPQVSQVKILYGSATLSNHIRNNKVLLKTGIQTPSNKISKKIVSQGTQTSIRREVETGTSKNDVTPVKNNDEFKLNSNSAKKHKWEFKGVQVPVFRESTHSCLQWVKIPLPRTATKHLAF</sequence>
<reference evidence="2" key="1">
    <citation type="submission" date="2025-08" db="UniProtKB">
        <authorList>
            <consortium name="RefSeq"/>
        </authorList>
    </citation>
    <scope>IDENTIFICATION</scope>
</reference>
<evidence type="ECO:0000313" key="2">
    <source>
        <dbReference type="RefSeq" id="XP_036354914.1"/>
    </source>
</evidence>
<evidence type="ECO:0000313" key="1">
    <source>
        <dbReference type="Proteomes" id="UP000515154"/>
    </source>
</evidence>
<name>A0A7E6EI11_9MOLL</name>
<dbReference type="AlphaFoldDB" id="A0A7E6EI11"/>
<accession>A0A7E6EI11</accession>